<keyword evidence="2" id="KW-0812">Transmembrane</keyword>
<dbReference type="EMBL" id="SLUI01000005">
    <property type="protein sequence ID" value="TCL37744.1"/>
    <property type="molecule type" value="Genomic_DNA"/>
</dbReference>
<evidence type="ECO:0000313" key="3">
    <source>
        <dbReference type="EMBL" id="TCL37744.1"/>
    </source>
</evidence>
<protein>
    <submittedName>
        <fullName evidence="3">Uncharacterized protein</fullName>
    </submittedName>
</protein>
<gene>
    <name evidence="3" type="ORF">EV210_105179</name>
</gene>
<keyword evidence="2" id="KW-1133">Transmembrane helix</keyword>
<feature type="transmembrane region" description="Helical" evidence="2">
    <location>
        <begin position="57"/>
        <end position="82"/>
    </location>
</feature>
<feature type="compositionally biased region" description="Basic and acidic residues" evidence="1">
    <location>
        <begin position="202"/>
        <end position="213"/>
    </location>
</feature>
<evidence type="ECO:0000256" key="1">
    <source>
        <dbReference type="SAM" id="MobiDB-lite"/>
    </source>
</evidence>
<feature type="transmembrane region" description="Helical" evidence="2">
    <location>
        <begin position="154"/>
        <end position="174"/>
    </location>
</feature>
<proteinExistence type="predicted"/>
<sequence>MVDYEMIHQARSTLHSLVLEKWLTEDVFSLRWWSMVGLVAVSYLICFSLFDKKRISVLFLFGSLLTVGASVYETVGVNFVLWFCATPVFPIVPCLFVPYLTVLPVYYMLIFQYTTTWRQFSLWNFIAVSIYVFILLPVFMHYKISEMDNWQPIYHIPFIFFIASLARAVTLFLIKIEQREAKLAKNSSLQPGNFQPAMKPLHTQDDQQGEPEK</sequence>
<name>A0A4R1Q0U5_9FIRM</name>
<accession>A0A4R1Q0U5</accession>
<evidence type="ECO:0000313" key="4">
    <source>
        <dbReference type="Proteomes" id="UP000295063"/>
    </source>
</evidence>
<keyword evidence="2" id="KW-0472">Membrane</keyword>
<organism evidence="3 4">
    <name type="scientific">Anaerospora hongkongensis</name>
    <dbReference type="NCBI Taxonomy" id="244830"/>
    <lineage>
        <taxon>Bacteria</taxon>
        <taxon>Bacillati</taxon>
        <taxon>Bacillota</taxon>
        <taxon>Negativicutes</taxon>
        <taxon>Selenomonadales</taxon>
        <taxon>Sporomusaceae</taxon>
        <taxon>Anaerospora</taxon>
    </lineage>
</organism>
<reference evidence="3 4" key="1">
    <citation type="submission" date="2019-03" db="EMBL/GenBank/DDBJ databases">
        <title>Genomic Encyclopedia of Type Strains, Phase IV (KMG-IV): sequencing the most valuable type-strain genomes for metagenomic binning, comparative biology and taxonomic classification.</title>
        <authorList>
            <person name="Goeker M."/>
        </authorList>
    </citation>
    <scope>NUCLEOTIDE SEQUENCE [LARGE SCALE GENOMIC DNA]</scope>
    <source>
        <strain evidence="3 4">DSM 15969</strain>
    </source>
</reference>
<feature type="transmembrane region" description="Helical" evidence="2">
    <location>
        <begin position="32"/>
        <end position="50"/>
    </location>
</feature>
<feature type="transmembrane region" description="Helical" evidence="2">
    <location>
        <begin position="122"/>
        <end position="142"/>
    </location>
</feature>
<dbReference type="OrthoDB" id="1679483at2"/>
<feature type="region of interest" description="Disordered" evidence="1">
    <location>
        <begin position="187"/>
        <end position="213"/>
    </location>
</feature>
<dbReference type="AlphaFoldDB" id="A0A4R1Q0U5"/>
<dbReference type="RefSeq" id="WP_132078780.1">
    <property type="nucleotide sequence ID" value="NZ_SLUI01000005.1"/>
</dbReference>
<feature type="transmembrane region" description="Helical" evidence="2">
    <location>
        <begin position="88"/>
        <end position="110"/>
    </location>
</feature>
<comment type="caution">
    <text evidence="3">The sequence shown here is derived from an EMBL/GenBank/DDBJ whole genome shotgun (WGS) entry which is preliminary data.</text>
</comment>
<dbReference type="Proteomes" id="UP000295063">
    <property type="component" value="Unassembled WGS sequence"/>
</dbReference>
<keyword evidence="4" id="KW-1185">Reference proteome</keyword>
<evidence type="ECO:0000256" key="2">
    <source>
        <dbReference type="SAM" id="Phobius"/>
    </source>
</evidence>